<name>A0ABD5RKX8_9EURY</name>
<proteinExistence type="predicted"/>
<evidence type="ECO:0000313" key="5">
    <source>
        <dbReference type="EMBL" id="MFC5970965.1"/>
    </source>
</evidence>
<dbReference type="Pfam" id="PF13426">
    <property type="entry name" value="PAS_9"/>
    <property type="match status" value="2"/>
</dbReference>
<comment type="caution">
    <text evidence="5">The sequence shown here is derived from an EMBL/GenBank/DDBJ whole genome shotgun (WGS) entry which is preliminary data.</text>
</comment>
<dbReference type="InterPro" id="IPR013324">
    <property type="entry name" value="RNA_pol_sigma_r3/r4-like"/>
</dbReference>
<keyword evidence="6" id="KW-1185">Reference proteome</keyword>
<dbReference type="InterPro" id="IPR031803">
    <property type="entry name" value="BAT_GAF/HTH-assoc"/>
</dbReference>
<feature type="region of interest" description="Disordered" evidence="3">
    <location>
        <begin position="154"/>
        <end position="188"/>
    </location>
</feature>
<reference evidence="5 6" key="1">
    <citation type="journal article" date="2019" name="Int. J. Syst. Evol. Microbiol.">
        <title>The Global Catalogue of Microorganisms (GCM) 10K type strain sequencing project: providing services to taxonomists for standard genome sequencing and annotation.</title>
        <authorList>
            <consortium name="The Broad Institute Genomics Platform"/>
            <consortium name="The Broad Institute Genome Sequencing Center for Infectious Disease"/>
            <person name="Wu L."/>
            <person name="Ma J."/>
        </authorList>
    </citation>
    <scope>NUCLEOTIDE SEQUENCE [LARGE SCALE GENOMIC DNA]</scope>
    <source>
        <strain evidence="5 6">CGMCC 1.12543</strain>
    </source>
</reference>
<dbReference type="RefSeq" id="WP_247413879.1">
    <property type="nucleotide sequence ID" value="NZ_JALLGW010000001.1"/>
</dbReference>
<dbReference type="SUPFAM" id="SSF88659">
    <property type="entry name" value="Sigma3 and sigma4 domains of RNA polymerase sigma factors"/>
    <property type="match status" value="1"/>
</dbReference>
<dbReference type="SUPFAM" id="SSF55785">
    <property type="entry name" value="PYP-like sensor domain (PAS domain)"/>
    <property type="match status" value="3"/>
</dbReference>
<dbReference type="InterPro" id="IPR029016">
    <property type="entry name" value="GAF-like_dom_sf"/>
</dbReference>
<dbReference type="InterPro" id="IPR035965">
    <property type="entry name" value="PAS-like_dom_sf"/>
</dbReference>
<sequence>MSVGASDAPLVASVGTESTTLEDPGMAHEGPTIGGDARWSGIDAAGKGVVGVDESGSVAFVTPAGARLLGRRVDDLVDSPLQELVRDDDPDAALSRLRDAAAETGGADAPDETLTVRHWDGHDVSLRTAVETVSENGQELLVLVVHDVENYRYDGERTGDGERPSARVQEGDGPDGGRGADDDDHEADGDSAYTVEMVRGVFDHLNDALLITDPEHDVFRACNPRACDLLQYDADDLLSLPPAALFGRDGESYATFVEETFERGAGWTDDLTVETGEGTALPVEVSVAVVEFDGDPRMLWSLRDISDRLEREQELRQRVVAMESSIDGMAVVDADWTYLFVNPAHADLYGYESPDRLVGRSWFDLCDEATRRQYEREILPSLDAQGYWRGESVGQRRDGATFEQELSLATVGDGDVVGVVRDISDRKAAERLLRALNQQSRDLLRATTERDIAQRGVEAVEDIIGFDISCIRLFDPESNAFDIVAQTDRAEELIRSRPVFNLRSTYAGRAFRRGETVQKVEPDGPDTPYGDDAIETGVHVPLGEYGVLTVLTTVGQTIDERDVSLIELLASDVTMVLEHTRRERLVSDHERDLLIQRDRLRTLDQINAVIREIVQRLPRATAHREVGEVVCRCLLASELYQDAWIVESDPGTGVVATESVDGDDTWSAGESTRPDAVTTAIETGVIQVTRQYTVTGTDAECEDDPTTFEASIAVPIRHGGRVEEVLVVSTDRRDAFTESEQAEFELLGDTIEFVVRSLTTKNLLIADSVVELGIEVAAGDDVFLDLSSRFDCRCVVEDAVPLREGRLLQYATVEGAPPEEVFDRAGETDSVETRRILDQTDDTTVLELVVTESPIHDLVDLGAHVRSFSAEGGTARLVMEAPADVNVRGLLDVFRRRYDHAELVARRETGHRVAPGVQSVNAADRFLTERQRTAIRAAYAAGYYDWPRKSTAEQVAESLDITSATLHQHLRKAEEKLLHAYLGDTIYVPTRPAEGNDS</sequence>
<feature type="region of interest" description="Disordered" evidence="3">
    <location>
        <begin position="1"/>
        <end position="33"/>
    </location>
</feature>
<dbReference type="AlphaFoldDB" id="A0ABD5RKX8"/>
<evidence type="ECO:0000256" key="1">
    <source>
        <dbReference type="ARBA" id="ARBA00023015"/>
    </source>
</evidence>
<keyword evidence="1" id="KW-0805">Transcription regulation</keyword>
<evidence type="ECO:0000313" key="6">
    <source>
        <dbReference type="Proteomes" id="UP001596099"/>
    </source>
</evidence>
<gene>
    <name evidence="5" type="ORF">ACFPYI_06425</name>
</gene>
<evidence type="ECO:0000259" key="4">
    <source>
        <dbReference type="PROSITE" id="PS50112"/>
    </source>
</evidence>
<dbReference type="Pfam" id="PF13185">
    <property type="entry name" value="GAF_2"/>
    <property type="match status" value="1"/>
</dbReference>
<dbReference type="Pfam" id="PF04967">
    <property type="entry name" value="HTH_10"/>
    <property type="match status" value="1"/>
</dbReference>
<protein>
    <submittedName>
        <fullName evidence="5">Bacterio-opsin activator domain-containing protein</fullName>
    </submittedName>
</protein>
<organism evidence="5 6">
    <name type="scientific">Halomarina salina</name>
    <dbReference type="NCBI Taxonomy" id="1872699"/>
    <lineage>
        <taxon>Archaea</taxon>
        <taxon>Methanobacteriati</taxon>
        <taxon>Methanobacteriota</taxon>
        <taxon>Stenosarchaea group</taxon>
        <taxon>Halobacteria</taxon>
        <taxon>Halobacteriales</taxon>
        <taxon>Natronomonadaceae</taxon>
        <taxon>Halomarina</taxon>
    </lineage>
</organism>
<dbReference type="Proteomes" id="UP001596099">
    <property type="component" value="Unassembled WGS sequence"/>
</dbReference>
<dbReference type="SMART" id="SM00091">
    <property type="entry name" value="PAS"/>
    <property type="match status" value="3"/>
</dbReference>
<dbReference type="InterPro" id="IPR000014">
    <property type="entry name" value="PAS"/>
</dbReference>
<dbReference type="PANTHER" id="PTHR34236:SF1">
    <property type="entry name" value="DIMETHYL SULFOXIDE REDUCTASE TRANSCRIPTIONAL ACTIVATOR"/>
    <property type="match status" value="1"/>
</dbReference>
<dbReference type="InterPro" id="IPR013767">
    <property type="entry name" value="PAS_fold"/>
</dbReference>
<dbReference type="EMBL" id="JBHSQH010000001">
    <property type="protein sequence ID" value="MFC5970965.1"/>
    <property type="molecule type" value="Genomic_DNA"/>
</dbReference>
<dbReference type="InterPro" id="IPR003018">
    <property type="entry name" value="GAF"/>
</dbReference>
<dbReference type="PROSITE" id="PS50112">
    <property type="entry name" value="PAS"/>
    <property type="match status" value="1"/>
</dbReference>
<dbReference type="CDD" id="cd00130">
    <property type="entry name" value="PAS"/>
    <property type="match status" value="3"/>
</dbReference>
<dbReference type="InterPro" id="IPR007050">
    <property type="entry name" value="HTH_bacterioopsin"/>
</dbReference>
<feature type="compositionally biased region" description="Basic and acidic residues" evidence="3">
    <location>
        <begin position="154"/>
        <end position="165"/>
    </location>
</feature>
<dbReference type="SUPFAM" id="SSF55781">
    <property type="entry name" value="GAF domain-like"/>
    <property type="match status" value="2"/>
</dbReference>
<dbReference type="NCBIfam" id="TIGR00229">
    <property type="entry name" value="sensory_box"/>
    <property type="match status" value="2"/>
</dbReference>
<accession>A0ABD5RKX8</accession>
<dbReference type="PANTHER" id="PTHR34236">
    <property type="entry name" value="DIMETHYL SULFOXIDE REDUCTASE TRANSCRIPTIONAL ACTIVATOR"/>
    <property type="match status" value="1"/>
</dbReference>
<dbReference type="Gene3D" id="3.30.450.20">
    <property type="entry name" value="PAS domain"/>
    <property type="match status" value="3"/>
</dbReference>
<keyword evidence="2" id="KW-0804">Transcription</keyword>
<dbReference type="Gene3D" id="3.30.450.40">
    <property type="match status" value="2"/>
</dbReference>
<dbReference type="Pfam" id="PF00989">
    <property type="entry name" value="PAS"/>
    <property type="match status" value="1"/>
</dbReference>
<evidence type="ECO:0000256" key="3">
    <source>
        <dbReference type="SAM" id="MobiDB-lite"/>
    </source>
</evidence>
<evidence type="ECO:0000256" key="2">
    <source>
        <dbReference type="ARBA" id="ARBA00023163"/>
    </source>
</evidence>
<feature type="domain" description="PAS" evidence="4">
    <location>
        <begin position="42"/>
        <end position="104"/>
    </location>
</feature>
<dbReference type="Pfam" id="PF15915">
    <property type="entry name" value="BAT"/>
    <property type="match status" value="1"/>
</dbReference>